<reference evidence="1" key="1">
    <citation type="journal article" date="2020" name="Nat. Commun.">
        <title>Large-scale genome sequencing of mycorrhizal fungi provides insights into the early evolution of symbiotic traits.</title>
        <authorList>
            <person name="Miyauchi S."/>
            <person name="Kiss E."/>
            <person name="Kuo A."/>
            <person name="Drula E."/>
            <person name="Kohler A."/>
            <person name="Sanchez-Garcia M."/>
            <person name="Morin E."/>
            <person name="Andreopoulos B."/>
            <person name="Barry K.W."/>
            <person name="Bonito G."/>
            <person name="Buee M."/>
            <person name="Carver A."/>
            <person name="Chen C."/>
            <person name="Cichocki N."/>
            <person name="Clum A."/>
            <person name="Culley D."/>
            <person name="Crous P.W."/>
            <person name="Fauchery L."/>
            <person name="Girlanda M."/>
            <person name="Hayes R.D."/>
            <person name="Keri Z."/>
            <person name="LaButti K."/>
            <person name="Lipzen A."/>
            <person name="Lombard V."/>
            <person name="Magnuson J."/>
            <person name="Maillard F."/>
            <person name="Murat C."/>
            <person name="Nolan M."/>
            <person name="Ohm R.A."/>
            <person name="Pangilinan J."/>
            <person name="Pereira M.F."/>
            <person name="Perotto S."/>
            <person name="Peter M."/>
            <person name="Pfister S."/>
            <person name="Riley R."/>
            <person name="Sitrit Y."/>
            <person name="Stielow J.B."/>
            <person name="Szollosi G."/>
            <person name="Zifcakova L."/>
            <person name="Stursova M."/>
            <person name="Spatafora J.W."/>
            <person name="Tedersoo L."/>
            <person name="Vaario L.M."/>
            <person name="Yamada A."/>
            <person name="Yan M."/>
            <person name="Wang P."/>
            <person name="Xu J."/>
            <person name="Bruns T."/>
            <person name="Baldrian P."/>
            <person name="Vilgalys R."/>
            <person name="Dunand C."/>
            <person name="Henrissat B."/>
            <person name="Grigoriev I.V."/>
            <person name="Hibbett D."/>
            <person name="Nagy L.G."/>
            <person name="Martin F.M."/>
        </authorList>
    </citation>
    <scope>NUCLEOTIDE SEQUENCE</scope>
    <source>
        <strain evidence="1">UP504</strain>
    </source>
</reference>
<dbReference type="InterPro" id="IPR041078">
    <property type="entry name" value="Plavaka"/>
</dbReference>
<evidence type="ECO:0000313" key="1">
    <source>
        <dbReference type="EMBL" id="KAF9514700.1"/>
    </source>
</evidence>
<organism evidence="1 2">
    <name type="scientific">Hydnum rufescens UP504</name>
    <dbReference type="NCBI Taxonomy" id="1448309"/>
    <lineage>
        <taxon>Eukaryota</taxon>
        <taxon>Fungi</taxon>
        <taxon>Dikarya</taxon>
        <taxon>Basidiomycota</taxon>
        <taxon>Agaricomycotina</taxon>
        <taxon>Agaricomycetes</taxon>
        <taxon>Cantharellales</taxon>
        <taxon>Hydnaceae</taxon>
        <taxon>Hydnum</taxon>
    </lineage>
</organism>
<feature type="non-terminal residue" evidence="1">
    <location>
        <position position="1"/>
    </location>
</feature>
<proteinExistence type="predicted"/>
<dbReference type="EMBL" id="MU128958">
    <property type="protein sequence ID" value="KAF9514700.1"/>
    <property type="molecule type" value="Genomic_DNA"/>
</dbReference>
<dbReference type="Proteomes" id="UP000886523">
    <property type="component" value="Unassembled WGS sequence"/>
</dbReference>
<name>A0A9P6AZG2_9AGAM</name>
<evidence type="ECO:0000313" key="2">
    <source>
        <dbReference type="Proteomes" id="UP000886523"/>
    </source>
</evidence>
<protein>
    <submittedName>
        <fullName evidence="1">Uncharacterized protein</fullName>
    </submittedName>
</protein>
<accession>A0A9P6AZG2</accession>
<comment type="caution">
    <text evidence="1">The sequence shown here is derived from an EMBL/GenBank/DDBJ whole genome shotgun (WGS) entry which is preliminary data.</text>
</comment>
<keyword evidence="2" id="KW-1185">Reference proteome</keyword>
<gene>
    <name evidence="1" type="ORF">BS47DRAFT_1294835</name>
</gene>
<dbReference type="OrthoDB" id="3232986at2759"/>
<dbReference type="AlphaFoldDB" id="A0A9P6AZG2"/>
<dbReference type="Pfam" id="PF18759">
    <property type="entry name" value="Plavaka"/>
    <property type="match status" value="1"/>
</dbReference>
<sequence>CMLHKIVGPDGYVHNTVPILMGWIADLKEQLVIAGVMQYACPVSMATHADLGKQVCCEMHTGKSTLNALALIWVKYPSVTTWEFVCKVKKLGMGLSGCIEHPFWEDLGMDPCNFICQDLLHGCHKFFWDHPVKWLAFVIGTKELDNRYIAQPKGSFCHFSHGISKLSQVSG</sequence>